<keyword evidence="11 14" id="KW-0460">Magnesium</keyword>
<accession>M4VAA4</accession>
<dbReference type="InterPro" id="IPR000422">
    <property type="entry name" value="DHBP_synthase_RibB"/>
</dbReference>
<dbReference type="Gene3D" id="3.90.870.10">
    <property type="entry name" value="DHBP synthase"/>
    <property type="match status" value="1"/>
</dbReference>
<comment type="pathway">
    <text evidence="4 14">Cofactor biosynthesis; riboflavin biosynthesis; 2-hydroxy-3-oxobutyl phosphate from D-ribulose 5-phosphate: step 1/1.</text>
</comment>
<organism evidence="15 16">
    <name type="scientific">Pseudobdellovibrio exovorus JSS</name>
    <dbReference type="NCBI Taxonomy" id="1184267"/>
    <lineage>
        <taxon>Bacteria</taxon>
        <taxon>Pseudomonadati</taxon>
        <taxon>Bdellovibrionota</taxon>
        <taxon>Bdellovibrionia</taxon>
        <taxon>Bdellovibrionales</taxon>
        <taxon>Pseudobdellovibrionaceae</taxon>
        <taxon>Pseudobdellovibrio</taxon>
    </lineage>
</organism>
<dbReference type="eggNOG" id="COG0108">
    <property type="taxonomic scope" value="Bacteria"/>
</dbReference>
<dbReference type="SUPFAM" id="SSF55821">
    <property type="entry name" value="YrdC/RibB"/>
    <property type="match status" value="1"/>
</dbReference>
<dbReference type="PANTHER" id="PTHR21327:SF18">
    <property type="entry name" value="3,4-DIHYDROXY-2-BUTANONE 4-PHOSPHATE SYNTHASE"/>
    <property type="match status" value="1"/>
</dbReference>
<comment type="similarity">
    <text evidence="14">Belongs to the DHBP synthase family.</text>
</comment>
<evidence type="ECO:0000256" key="5">
    <source>
        <dbReference type="ARBA" id="ARBA00005520"/>
    </source>
</evidence>
<dbReference type="PANTHER" id="PTHR21327">
    <property type="entry name" value="GTP CYCLOHYDROLASE II-RELATED"/>
    <property type="match status" value="1"/>
</dbReference>
<protein>
    <recommendedName>
        <fullName evidence="8 14">3,4-dihydroxy-2-butanone 4-phosphate synthase</fullName>
        <shortName evidence="14">DHBP synthase</shortName>
        <ecNumber evidence="7 14">4.1.99.12</ecNumber>
    </recommendedName>
</protein>
<reference evidence="15 16" key="1">
    <citation type="journal article" date="2013" name="ISME J.">
        <title>By their genes ye shall know them: genomic signatures of predatory bacteria.</title>
        <authorList>
            <person name="Pasternak Z."/>
            <person name="Pietrokovski S."/>
            <person name="Rotem O."/>
            <person name="Gophna U."/>
            <person name="Lurie-Weinberger M.N."/>
            <person name="Jurkevitch E."/>
        </authorList>
    </citation>
    <scope>NUCLEOTIDE SEQUENCE [LARGE SCALE GENOMIC DNA]</scope>
    <source>
        <strain evidence="15 16">JSS</strain>
    </source>
</reference>
<dbReference type="RefSeq" id="WP_015470638.1">
    <property type="nucleotide sequence ID" value="NC_020813.1"/>
</dbReference>
<name>M4VAA4_9BACT</name>
<evidence type="ECO:0000256" key="10">
    <source>
        <dbReference type="ARBA" id="ARBA00022723"/>
    </source>
</evidence>
<keyword evidence="10 14" id="KW-0479">Metal-binding</keyword>
<keyword evidence="9 14" id="KW-0686">Riboflavin biosynthesis</keyword>
<dbReference type="GO" id="GO:0003935">
    <property type="term" value="F:GTP cyclohydrolase II activity"/>
    <property type="evidence" value="ECO:0007669"/>
    <property type="project" value="TreeGrafter"/>
</dbReference>
<sequence>MLRNIHLFADWDRLVQSVACDKHVGMQISPIEEILVDFKAGRFVILVDDKNRENEGDLMLAAQFAESTHINFLMKEARGLICLAMSSEQVKRLQLPMLKSELHASNCNHAAFTFSIEASQGIKTGISARERAHTIQTAINPQAQVSDIVCPGHVFPLRAVDGGVLERAGHTEASVDLARLSGLNPAAVLCEVLDDEGSAARTDYLNAFSEKYGIRIGTVQDLISYRKATESKL</sequence>
<evidence type="ECO:0000256" key="1">
    <source>
        <dbReference type="ARBA" id="ARBA00000141"/>
    </source>
</evidence>
<evidence type="ECO:0000256" key="8">
    <source>
        <dbReference type="ARBA" id="ARBA00018836"/>
    </source>
</evidence>
<dbReference type="AlphaFoldDB" id="M4VAA4"/>
<evidence type="ECO:0000256" key="4">
    <source>
        <dbReference type="ARBA" id="ARBA00004904"/>
    </source>
</evidence>
<dbReference type="FunFam" id="3.90.870.10:FF:000001">
    <property type="entry name" value="Riboflavin biosynthesis protein RibBA"/>
    <property type="match status" value="1"/>
</dbReference>
<dbReference type="UniPathway" id="UPA00275">
    <property type="reaction ID" value="UER00399"/>
</dbReference>
<comment type="similarity">
    <text evidence="5">In the N-terminal section; belongs to the DHBP synthase family.</text>
</comment>
<evidence type="ECO:0000256" key="2">
    <source>
        <dbReference type="ARBA" id="ARBA00001936"/>
    </source>
</evidence>
<dbReference type="EC" id="4.1.99.12" evidence="7 14"/>
<evidence type="ECO:0000256" key="12">
    <source>
        <dbReference type="ARBA" id="ARBA00023211"/>
    </source>
</evidence>
<comment type="subunit">
    <text evidence="14">Homodimer.</text>
</comment>
<comment type="cofactor">
    <cofactor evidence="14">
        <name>Mg(2+)</name>
        <dbReference type="ChEBI" id="CHEBI:18420"/>
    </cofactor>
    <cofactor evidence="14">
        <name>Mn(2+)</name>
        <dbReference type="ChEBI" id="CHEBI:29035"/>
    </cofactor>
    <text evidence="14">Binds 2 divalent metal cations per subunit. Magnesium or manganese.</text>
</comment>
<dbReference type="OrthoDB" id="5288730at2"/>
<evidence type="ECO:0000256" key="11">
    <source>
        <dbReference type="ARBA" id="ARBA00022842"/>
    </source>
</evidence>
<comment type="similarity">
    <text evidence="6">In the C-terminal section; belongs to the GTP cyclohydrolase II family.</text>
</comment>
<dbReference type="EMBL" id="CP003537">
    <property type="protein sequence ID" value="AGH96148.1"/>
    <property type="molecule type" value="Genomic_DNA"/>
</dbReference>
<keyword evidence="12 14" id="KW-0464">Manganese</keyword>
<evidence type="ECO:0000256" key="3">
    <source>
        <dbReference type="ARBA" id="ARBA00002284"/>
    </source>
</evidence>
<dbReference type="GO" id="GO:0005829">
    <property type="term" value="C:cytosol"/>
    <property type="evidence" value="ECO:0007669"/>
    <property type="project" value="TreeGrafter"/>
</dbReference>
<evidence type="ECO:0000256" key="14">
    <source>
        <dbReference type="RuleBase" id="RU003843"/>
    </source>
</evidence>
<evidence type="ECO:0000313" key="15">
    <source>
        <dbReference type="EMBL" id="AGH96148.1"/>
    </source>
</evidence>
<comment type="function">
    <text evidence="3 14">Catalyzes the conversion of D-ribulose 5-phosphate to formate and 3,4-dihydroxy-2-butanone 4-phosphate.</text>
</comment>
<dbReference type="Proteomes" id="UP000012040">
    <property type="component" value="Chromosome"/>
</dbReference>
<comment type="catalytic activity">
    <reaction evidence="1 14">
        <text>D-ribulose 5-phosphate = (2S)-2-hydroxy-3-oxobutyl phosphate + formate + H(+)</text>
        <dbReference type="Rhea" id="RHEA:18457"/>
        <dbReference type="ChEBI" id="CHEBI:15378"/>
        <dbReference type="ChEBI" id="CHEBI:15740"/>
        <dbReference type="ChEBI" id="CHEBI:58121"/>
        <dbReference type="ChEBI" id="CHEBI:58830"/>
        <dbReference type="EC" id="4.1.99.12"/>
    </reaction>
</comment>
<dbReference type="KEGG" id="bex:A11Q_1932"/>
<dbReference type="GO" id="GO:0009231">
    <property type="term" value="P:riboflavin biosynthetic process"/>
    <property type="evidence" value="ECO:0007669"/>
    <property type="project" value="UniProtKB-UniPathway"/>
</dbReference>
<proteinExistence type="inferred from homology"/>
<dbReference type="HOGENOM" id="CLU_020273_3_0_7"/>
<evidence type="ECO:0000256" key="13">
    <source>
        <dbReference type="ARBA" id="ARBA00023239"/>
    </source>
</evidence>
<dbReference type="NCBIfam" id="TIGR00506">
    <property type="entry name" value="ribB"/>
    <property type="match status" value="1"/>
</dbReference>
<gene>
    <name evidence="15" type="ORF">A11Q_1932</name>
</gene>
<comment type="cofactor">
    <cofactor evidence="2">
        <name>Mn(2+)</name>
        <dbReference type="ChEBI" id="CHEBI:29035"/>
    </cofactor>
</comment>
<dbReference type="Pfam" id="PF00926">
    <property type="entry name" value="DHBP_synthase"/>
    <property type="match status" value="1"/>
</dbReference>
<evidence type="ECO:0000313" key="16">
    <source>
        <dbReference type="Proteomes" id="UP000012040"/>
    </source>
</evidence>
<dbReference type="GO" id="GO:0008686">
    <property type="term" value="F:3,4-dihydroxy-2-butanone-4-phosphate synthase activity"/>
    <property type="evidence" value="ECO:0007669"/>
    <property type="project" value="UniProtKB-EC"/>
</dbReference>
<evidence type="ECO:0000256" key="7">
    <source>
        <dbReference type="ARBA" id="ARBA00012153"/>
    </source>
</evidence>
<dbReference type="PATRIC" id="fig|1184267.3.peg.1957"/>
<evidence type="ECO:0000256" key="9">
    <source>
        <dbReference type="ARBA" id="ARBA00022619"/>
    </source>
</evidence>
<keyword evidence="16" id="KW-1185">Reference proteome</keyword>
<dbReference type="InterPro" id="IPR017945">
    <property type="entry name" value="DHBP_synth_RibB-like_a/b_dom"/>
</dbReference>
<keyword evidence="13 14" id="KW-0456">Lyase</keyword>
<evidence type="ECO:0000256" key="6">
    <source>
        <dbReference type="ARBA" id="ARBA00008976"/>
    </source>
</evidence>
<keyword evidence="15" id="KW-0378">Hydrolase</keyword>
<dbReference type="GO" id="GO:0046872">
    <property type="term" value="F:metal ion binding"/>
    <property type="evidence" value="ECO:0007669"/>
    <property type="project" value="UniProtKB-KW"/>
</dbReference>
<dbReference type="STRING" id="1184267.A11Q_1932"/>